<proteinExistence type="predicted"/>
<organism evidence="2 3">
    <name type="scientific">Sphingomonas paucimobilis NBRC 13935</name>
    <dbReference type="NCBI Taxonomy" id="1219050"/>
    <lineage>
        <taxon>Bacteria</taxon>
        <taxon>Pseudomonadati</taxon>
        <taxon>Pseudomonadota</taxon>
        <taxon>Alphaproteobacteria</taxon>
        <taxon>Sphingomonadales</taxon>
        <taxon>Sphingomonadaceae</taxon>
        <taxon>Sphingomonas</taxon>
    </lineage>
</organism>
<dbReference type="AlphaFoldDB" id="A0A0C9NB31"/>
<dbReference type="GeneID" id="78526861"/>
<reference evidence="2 3" key="1">
    <citation type="submission" date="2014-08" db="EMBL/GenBank/DDBJ databases">
        <title>Whole genome shotgun sequence of Sphingomonas paucimobilis NBRC 13935.</title>
        <authorList>
            <person name="Hosoyama A."/>
            <person name="Hashimoto M."/>
            <person name="Hosoyama Y."/>
            <person name="Noguchi M."/>
            <person name="Uohara A."/>
            <person name="Ohji S."/>
            <person name="Katano-Makiyama Y."/>
            <person name="Ichikawa N."/>
            <person name="Kimura A."/>
            <person name="Yamazoe A."/>
            <person name="Fujita N."/>
        </authorList>
    </citation>
    <scope>NUCLEOTIDE SEQUENCE [LARGE SCALE GENOMIC DNA]</scope>
    <source>
        <strain evidence="2 3">NBRC 13935</strain>
    </source>
</reference>
<accession>A0A0C9NB31</accession>
<keyword evidence="1" id="KW-0812">Transmembrane</keyword>
<feature type="transmembrane region" description="Helical" evidence="1">
    <location>
        <begin position="14"/>
        <end position="44"/>
    </location>
</feature>
<evidence type="ECO:0000256" key="1">
    <source>
        <dbReference type="SAM" id="Phobius"/>
    </source>
</evidence>
<keyword evidence="3" id="KW-1185">Reference proteome</keyword>
<dbReference type="EMBL" id="BBJS01000001">
    <property type="protein sequence ID" value="GAN11968.1"/>
    <property type="molecule type" value="Genomic_DNA"/>
</dbReference>
<comment type="caution">
    <text evidence="2">The sequence shown here is derived from an EMBL/GenBank/DDBJ whole genome shotgun (WGS) entry which is preliminary data.</text>
</comment>
<gene>
    <name evidence="2" type="ORF">SP6_01_00470</name>
</gene>
<keyword evidence="1" id="KW-0472">Membrane</keyword>
<protein>
    <submittedName>
        <fullName evidence="2">DNA, contig: SP601</fullName>
    </submittedName>
</protein>
<dbReference type="InterPro" id="IPR017756">
    <property type="entry name" value="TM_Gly-Cys-Arg_CS"/>
</dbReference>
<dbReference type="NCBIfam" id="TIGR03382">
    <property type="entry name" value="GC_trans_RRR"/>
    <property type="match status" value="1"/>
</dbReference>
<dbReference type="Proteomes" id="UP000032025">
    <property type="component" value="Unassembled WGS sequence"/>
</dbReference>
<sequence>MIGLSVAVGRFVEALFWAILRVAGMVGGVVLLALIGLGLLWWLVRRRR</sequence>
<evidence type="ECO:0000313" key="2">
    <source>
        <dbReference type="EMBL" id="GAN11968.1"/>
    </source>
</evidence>
<keyword evidence="1" id="KW-1133">Transmembrane helix</keyword>
<evidence type="ECO:0000313" key="3">
    <source>
        <dbReference type="Proteomes" id="UP000032025"/>
    </source>
</evidence>
<name>A0A0C9NB31_SPHPI</name>
<dbReference type="RefSeq" id="WP_007405694.1">
    <property type="nucleotide sequence ID" value="NZ_BBJS01000001.1"/>
</dbReference>